<feature type="compositionally biased region" description="Polar residues" evidence="1">
    <location>
        <begin position="100"/>
        <end position="112"/>
    </location>
</feature>
<evidence type="ECO:0000313" key="2">
    <source>
        <dbReference type="EMBL" id="BAH95407.1"/>
    </source>
</evidence>
<dbReference type="AlphaFoldDB" id="C7J907"/>
<feature type="region of interest" description="Disordered" evidence="1">
    <location>
        <begin position="74"/>
        <end position="112"/>
    </location>
</feature>
<evidence type="ECO:0000313" key="3">
    <source>
        <dbReference type="Proteomes" id="UP000000763"/>
    </source>
</evidence>
<reference evidence="2 3" key="1">
    <citation type="journal article" date="2005" name="Nature">
        <title>The map-based sequence of the rice genome.</title>
        <authorList>
            <consortium name="International rice genome sequencing project (IRGSP)"/>
            <person name="Matsumoto T."/>
            <person name="Wu J."/>
            <person name="Kanamori H."/>
            <person name="Katayose Y."/>
            <person name="Fujisawa M."/>
            <person name="Namiki N."/>
            <person name="Mizuno H."/>
            <person name="Yamamoto K."/>
            <person name="Antonio B.A."/>
            <person name="Baba T."/>
            <person name="Sakata K."/>
            <person name="Nagamura Y."/>
            <person name="Aoki H."/>
            <person name="Arikawa K."/>
            <person name="Arita K."/>
            <person name="Bito T."/>
            <person name="Chiden Y."/>
            <person name="Fujitsuka N."/>
            <person name="Fukunaka R."/>
            <person name="Hamada M."/>
            <person name="Harada C."/>
            <person name="Hayashi A."/>
            <person name="Hijishita S."/>
            <person name="Honda M."/>
            <person name="Hosokawa S."/>
            <person name="Ichikawa Y."/>
            <person name="Idonuma A."/>
            <person name="Iijima M."/>
            <person name="Ikeda M."/>
            <person name="Ikeno M."/>
            <person name="Ito K."/>
            <person name="Ito S."/>
            <person name="Ito T."/>
            <person name="Ito Y."/>
            <person name="Ito Y."/>
            <person name="Iwabuchi A."/>
            <person name="Kamiya K."/>
            <person name="Karasawa W."/>
            <person name="Kurita K."/>
            <person name="Katagiri S."/>
            <person name="Kikuta A."/>
            <person name="Kobayashi H."/>
            <person name="Kobayashi N."/>
            <person name="Machita K."/>
            <person name="Maehara T."/>
            <person name="Masukawa M."/>
            <person name="Mizubayashi T."/>
            <person name="Mukai Y."/>
            <person name="Nagasaki H."/>
            <person name="Nagata Y."/>
            <person name="Naito S."/>
            <person name="Nakashima M."/>
            <person name="Nakama Y."/>
            <person name="Nakamichi Y."/>
            <person name="Nakamura M."/>
            <person name="Meguro A."/>
            <person name="Negishi M."/>
            <person name="Ohta I."/>
            <person name="Ohta T."/>
            <person name="Okamoto M."/>
            <person name="Ono N."/>
            <person name="Saji S."/>
            <person name="Sakaguchi M."/>
            <person name="Sakai K."/>
            <person name="Shibata M."/>
            <person name="Shimokawa T."/>
            <person name="Song J."/>
            <person name="Takazaki Y."/>
            <person name="Terasawa K."/>
            <person name="Tsugane M."/>
            <person name="Tsuji K."/>
            <person name="Ueda S."/>
            <person name="Waki K."/>
            <person name="Yamagata H."/>
            <person name="Yamamoto M."/>
            <person name="Yamamoto S."/>
            <person name="Yamane H."/>
            <person name="Yoshiki S."/>
            <person name="Yoshihara R."/>
            <person name="Yukawa K."/>
            <person name="Zhong H."/>
            <person name="Yano M."/>
            <person name="Yuan Q."/>
            <person name="Ouyang S."/>
            <person name="Liu J."/>
            <person name="Jones K.M."/>
            <person name="Gansberger K."/>
            <person name="Moffat K."/>
            <person name="Hill J."/>
            <person name="Bera J."/>
            <person name="Fadrosh D."/>
            <person name="Jin S."/>
            <person name="Johri S."/>
            <person name="Kim M."/>
            <person name="Overton L."/>
            <person name="Reardon M."/>
            <person name="Tsitrin T."/>
            <person name="Vuong H."/>
            <person name="Weaver B."/>
            <person name="Ciecko A."/>
            <person name="Tallon L."/>
            <person name="Jackson J."/>
            <person name="Pai G."/>
            <person name="Aken S.V."/>
            <person name="Utterback T."/>
            <person name="Reidmuller S."/>
            <person name="Feldblyum T."/>
            <person name="Hsiao J."/>
            <person name="Zismann V."/>
            <person name="Iobst S."/>
            <person name="de Vazeille A.R."/>
            <person name="Buell C.R."/>
            <person name="Ying K."/>
            <person name="Li Y."/>
            <person name="Lu T."/>
            <person name="Huang Y."/>
            <person name="Zhao Q."/>
            <person name="Feng Q."/>
            <person name="Zhang L."/>
            <person name="Zhu J."/>
            <person name="Weng Q."/>
            <person name="Mu J."/>
            <person name="Lu Y."/>
            <person name="Fan D."/>
            <person name="Liu Y."/>
            <person name="Guan J."/>
            <person name="Zhang Y."/>
            <person name="Yu S."/>
            <person name="Liu X."/>
            <person name="Zhang Y."/>
            <person name="Hong G."/>
            <person name="Han B."/>
            <person name="Choisne N."/>
            <person name="Demange N."/>
            <person name="Orjeda G."/>
            <person name="Samain S."/>
            <person name="Cattolico L."/>
            <person name="Pelletier E."/>
            <person name="Couloux A."/>
            <person name="Segurens B."/>
            <person name="Wincker P."/>
            <person name="D'Hont A."/>
            <person name="Scarpelli C."/>
            <person name="Weissenbach J."/>
            <person name="Salanoubat M."/>
            <person name="Quetier F."/>
            <person name="Yu Y."/>
            <person name="Kim H.R."/>
            <person name="Rambo T."/>
            <person name="Currie J."/>
            <person name="Collura K."/>
            <person name="Luo M."/>
            <person name="Yang T."/>
            <person name="Ammiraju J.S.S."/>
            <person name="Engler F."/>
            <person name="Soderlund C."/>
            <person name="Wing R.A."/>
            <person name="Palmer L.E."/>
            <person name="de la Bastide M."/>
            <person name="Spiegel L."/>
            <person name="Nascimento L."/>
            <person name="Zutavern T."/>
            <person name="O'Shaughnessy A."/>
            <person name="Dike S."/>
            <person name="Dedhia N."/>
            <person name="Preston R."/>
            <person name="Balija V."/>
            <person name="McCombie W.R."/>
            <person name="Chow T."/>
            <person name="Chen H."/>
            <person name="Chung M."/>
            <person name="Chen C."/>
            <person name="Shaw J."/>
            <person name="Wu H."/>
            <person name="Hsiao K."/>
            <person name="Chao Y."/>
            <person name="Chu M."/>
            <person name="Cheng C."/>
            <person name="Hour A."/>
            <person name="Lee P."/>
            <person name="Lin S."/>
            <person name="Lin Y."/>
            <person name="Liou J."/>
            <person name="Liu S."/>
            <person name="Hsing Y."/>
            <person name="Raghuvanshi S."/>
            <person name="Mohanty A."/>
            <person name="Bharti A.K."/>
            <person name="Gaur A."/>
            <person name="Gupta V."/>
            <person name="Kumar D."/>
            <person name="Ravi V."/>
            <person name="Vij S."/>
            <person name="Kapur A."/>
            <person name="Khurana P."/>
            <person name="Khurana P."/>
            <person name="Khurana J.P."/>
            <person name="Tyagi A.K."/>
            <person name="Gaikwad K."/>
            <person name="Singh A."/>
            <person name="Dalal V."/>
            <person name="Srivastava S."/>
            <person name="Dixit A."/>
            <person name="Pal A.K."/>
            <person name="Ghazi I.A."/>
            <person name="Yadav M."/>
            <person name="Pandit A."/>
            <person name="Bhargava A."/>
            <person name="Sureshbabu K."/>
            <person name="Batra K."/>
            <person name="Sharma T.R."/>
            <person name="Mohapatra T."/>
            <person name="Singh N.K."/>
            <person name="Messing J."/>
            <person name="Nelson A.B."/>
            <person name="Fuks G."/>
            <person name="Kavchok S."/>
            <person name="Keizer G."/>
            <person name="Linton E."/>
            <person name="Llaca V."/>
            <person name="Song R."/>
            <person name="Tanyolac B."/>
            <person name="Young S."/>
            <person name="Ho-Il K."/>
            <person name="Hahn J.H."/>
            <person name="Sangsakoo G."/>
            <person name="Vanavichit A."/>
            <person name="de Mattos Luiz.A.T."/>
            <person name="Zimmer P.D."/>
            <person name="Malone G."/>
            <person name="Dellagostin O."/>
            <person name="de Oliveira A.C."/>
            <person name="Bevan M."/>
            <person name="Bancroft I."/>
            <person name="Minx P."/>
            <person name="Cordum H."/>
            <person name="Wilson R."/>
            <person name="Cheng Z."/>
            <person name="Jin W."/>
            <person name="Jiang J."/>
            <person name="Leong S.A."/>
            <person name="Iwama H."/>
            <person name="Gojobori T."/>
            <person name="Itoh T."/>
            <person name="Niimura Y."/>
            <person name="Fujii Y."/>
            <person name="Habara T."/>
            <person name="Sakai H."/>
            <person name="Sato Y."/>
            <person name="Wilson G."/>
            <person name="Kumar K."/>
            <person name="McCouch S."/>
            <person name="Juretic N."/>
            <person name="Hoen D."/>
            <person name="Wright S."/>
            <person name="Bruskiewich R."/>
            <person name="Bureau T."/>
            <person name="Miyao A."/>
            <person name="Hirochika H."/>
            <person name="Nishikawa T."/>
            <person name="Kadowaki K."/>
            <person name="Sugiura M."/>
            <person name="Burr B."/>
            <person name="Sasaki T."/>
        </authorList>
    </citation>
    <scope>NUCLEOTIDE SEQUENCE [LARGE SCALE GENOMIC DNA]</scope>
    <source>
        <strain evidence="3">cv. Nipponbare</strain>
    </source>
</reference>
<protein>
    <submittedName>
        <fullName evidence="2">Os11g0644700 protein</fullName>
    </submittedName>
</protein>
<accession>C7J907</accession>
<feature type="compositionally biased region" description="Polar residues" evidence="1">
    <location>
        <begin position="81"/>
        <end position="91"/>
    </location>
</feature>
<dbReference type="EMBL" id="AP008217">
    <property type="protein sequence ID" value="BAH95407.1"/>
    <property type="molecule type" value="Genomic_DNA"/>
</dbReference>
<dbReference type="Proteomes" id="UP000000763">
    <property type="component" value="Chromosome 11"/>
</dbReference>
<evidence type="ECO:0000256" key="1">
    <source>
        <dbReference type="SAM" id="MobiDB-lite"/>
    </source>
</evidence>
<sequence length="112" mass="11815">MVLHSTYPLAILNCPVPPTTVSSRTAAPVSSRPTTVTELPANGPELRTTFMVTIRSMLPVDATMYCPWARPSTDDVAAGPSVSTSSITTVFPNMPRGPRTTCTADAPSTSCM</sequence>
<gene>
    <name evidence="2" type="ordered locus">Os11g0644700</name>
</gene>
<organism evidence="2 3">
    <name type="scientific">Oryza sativa subsp. japonica</name>
    <name type="common">Rice</name>
    <dbReference type="NCBI Taxonomy" id="39947"/>
    <lineage>
        <taxon>Eukaryota</taxon>
        <taxon>Viridiplantae</taxon>
        <taxon>Streptophyta</taxon>
        <taxon>Embryophyta</taxon>
        <taxon>Tracheophyta</taxon>
        <taxon>Spermatophyta</taxon>
        <taxon>Magnoliopsida</taxon>
        <taxon>Liliopsida</taxon>
        <taxon>Poales</taxon>
        <taxon>Poaceae</taxon>
        <taxon>BOP clade</taxon>
        <taxon>Oryzoideae</taxon>
        <taxon>Oryzeae</taxon>
        <taxon>Oryzinae</taxon>
        <taxon>Oryza</taxon>
        <taxon>Oryza sativa</taxon>
    </lineage>
</organism>
<proteinExistence type="predicted"/>
<name>C7J907_ORYSJ</name>
<reference evidence="3" key="2">
    <citation type="journal article" date="2008" name="Nucleic Acids Res.">
        <title>The rice annotation project database (RAP-DB): 2008 update.</title>
        <authorList>
            <consortium name="The rice annotation project (RAP)"/>
        </authorList>
    </citation>
    <scope>GENOME REANNOTATION</scope>
    <source>
        <strain evidence="3">cv. Nipponbare</strain>
    </source>
</reference>
<dbReference type="KEGG" id="dosa:Os11g0644700"/>